<protein>
    <submittedName>
        <fullName evidence="2">F-box/FBD/LRR-repeat protein At1g13570-like</fullName>
    </submittedName>
</protein>
<feature type="domain" description="F-box/LRR-repeat protein 15/At3g58940/PEG3-like LRR" evidence="1">
    <location>
        <begin position="87"/>
        <end position="309"/>
    </location>
</feature>
<dbReference type="PANTHER" id="PTHR31639:SF285">
    <property type="entry name" value="OS01G0730200 PROTEIN"/>
    <property type="match status" value="1"/>
</dbReference>
<dbReference type="RefSeq" id="XP_016478484.1">
    <property type="nucleotide sequence ID" value="XM_016622998.1"/>
</dbReference>
<dbReference type="InterPro" id="IPR032675">
    <property type="entry name" value="LRR_dom_sf"/>
</dbReference>
<organism evidence="2">
    <name type="scientific">Nicotiana tabacum</name>
    <name type="common">Common tobacco</name>
    <dbReference type="NCBI Taxonomy" id="4097"/>
    <lineage>
        <taxon>Eukaryota</taxon>
        <taxon>Viridiplantae</taxon>
        <taxon>Streptophyta</taxon>
        <taxon>Embryophyta</taxon>
        <taxon>Tracheophyta</taxon>
        <taxon>Spermatophyta</taxon>
        <taxon>Magnoliopsida</taxon>
        <taxon>eudicotyledons</taxon>
        <taxon>Gunneridae</taxon>
        <taxon>Pentapetalae</taxon>
        <taxon>asterids</taxon>
        <taxon>lamiids</taxon>
        <taxon>Solanales</taxon>
        <taxon>Solanaceae</taxon>
        <taxon>Nicotianoideae</taxon>
        <taxon>Nicotianeae</taxon>
        <taxon>Nicotiana</taxon>
    </lineage>
</organism>
<dbReference type="Gene3D" id="3.80.10.10">
    <property type="entry name" value="Ribonuclease Inhibitor"/>
    <property type="match status" value="1"/>
</dbReference>
<dbReference type="PANTHER" id="PTHR31639">
    <property type="entry name" value="F-BOX PROTEIN-LIKE"/>
    <property type="match status" value="1"/>
</dbReference>
<dbReference type="KEGG" id="nta:107799859"/>
<dbReference type="Pfam" id="PF24758">
    <property type="entry name" value="LRR_At5g56370"/>
    <property type="match status" value="1"/>
</dbReference>
<evidence type="ECO:0000259" key="1">
    <source>
        <dbReference type="Pfam" id="PF24758"/>
    </source>
</evidence>
<dbReference type="InterPro" id="IPR055411">
    <property type="entry name" value="LRR_FXL15/At3g58940/PEG3-like"/>
</dbReference>
<dbReference type="PaxDb" id="4097-A0A1S4APA2"/>
<proteinExistence type="predicted"/>
<sequence>MPIRDAIRTSVLSKKWRLNYLTIPQLVFDDQFCKELVDSANKKKTRKFFNYQLNETVTNSLMLHPGRIERFKVCIPKFSTVGYPNVNKWMLYLSTKNIKKLTLEYKKNFVRHKLPPYFFSCLDLTYLKLRNFDFSPPPEFKGFLYLEKLVFFGVHLANNCFESFLSSCPFLQKLHVSACSGVRHFNIIGSKLKVLSIKADDKFESISLENAPNLTKVTVALERAVIGLEDNPIANLGKFGDCLAKVKLLRLNGKFLQFLAETQVLQMLSTSLDSLKSIELKAINFMDFDQISVVICLIRSAPNLQELYIEEGLFCFILGGFNPLPWKHVRGSKFLKDAQENCGLGIFLIVYCFLFQNMTNENQTNGSVTGTGATVTSAAASSSRYTPAHAMAPTEKPGKFFGIDFKRWQMKMLFYLTTLSLRCFIKEDPPVMAENTPDDERLVVTEAWKHSDFLC</sequence>
<dbReference type="AlphaFoldDB" id="A0A1S4APA2"/>
<dbReference type="OMA" id="NEDCYRE"/>
<gene>
    <name evidence="2" type="primary">LOC107799859</name>
</gene>
<accession>A0A1S4APA2</accession>
<dbReference type="SUPFAM" id="SSF52047">
    <property type="entry name" value="RNI-like"/>
    <property type="match status" value="1"/>
</dbReference>
<reference evidence="2" key="1">
    <citation type="submission" date="2025-08" db="UniProtKB">
        <authorList>
            <consortium name="RefSeq"/>
        </authorList>
    </citation>
    <scope>IDENTIFICATION</scope>
</reference>
<dbReference type="STRING" id="4097.A0A1S4APA2"/>
<evidence type="ECO:0000313" key="2">
    <source>
        <dbReference type="RefSeq" id="XP_016478484.1"/>
    </source>
</evidence>
<name>A0A1S4APA2_TOBAC</name>
<dbReference type="OrthoDB" id="1503514at2759"/>